<name>A0A8H3J639_9LECA</name>
<evidence type="ECO:0000256" key="1">
    <source>
        <dbReference type="SAM" id="SignalP"/>
    </source>
</evidence>
<accession>A0A8H3J639</accession>
<dbReference type="AlphaFoldDB" id="A0A8H3J639"/>
<comment type="caution">
    <text evidence="2">The sequence shown here is derived from an EMBL/GenBank/DDBJ whole genome shotgun (WGS) entry which is preliminary data.</text>
</comment>
<keyword evidence="3" id="KW-1185">Reference proteome</keyword>
<gene>
    <name evidence="2" type="ORF">HETSPECPRED_002895</name>
</gene>
<keyword evidence="1" id="KW-0732">Signal</keyword>
<organism evidence="2 3">
    <name type="scientific">Heterodermia speciosa</name>
    <dbReference type="NCBI Taxonomy" id="116794"/>
    <lineage>
        <taxon>Eukaryota</taxon>
        <taxon>Fungi</taxon>
        <taxon>Dikarya</taxon>
        <taxon>Ascomycota</taxon>
        <taxon>Pezizomycotina</taxon>
        <taxon>Lecanoromycetes</taxon>
        <taxon>OSLEUM clade</taxon>
        <taxon>Lecanoromycetidae</taxon>
        <taxon>Caliciales</taxon>
        <taxon>Physciaceae</taxon>
        <taxon>Heterodermia</taxon>
    </lineage>
</organism>
<feature type="chain" id="PRO_5034203722" evidence="1">
    <location>
        <begin position="26"/>
        <end position="223"/>
    </location>
</feature>
<protein>
    <submittedName>
        <fullName evidence="2">Uncharacterized protein</fullName>
    </submittedName>
</protein>
<proteinExistence type="predicted"/>
<evidence type="ECO:0000313" key="2">
    <source>
        <dbReference type="EMBL" id="CAF9941198.1"/>
    </source>
</evidence>
<dbReference type="EMBL" id="CAJPDS010000179">
    <property type="protein sequence ID" value="CAF9941198.1"/>
    <property type="molecule type" value="Genomic_DNA"/>
</dbReference>
<sequence>MHHSFSISIISVLYLLTTKYGATIAFPSPGLADMININTSSASRPSLQLLDSQAHSSLDLENTTLQINQPWPPAPFDFQSESSPGWSLNIRSYDTAQLIYRQKRALMSICTEYIKSLSRVRDLAKMPARTVIMVTDETTPTDLSREDVEIAFFNSAGEPGAEFRVGDTVQILSIISRTMVTGDMRELVRTVAHYAEVRPVRNGRVFRKVAIRPKTDVSATAVV</sequence>
<reference evidence="2" key="1">
    <citation type="submission" date="2021-03" db="EMBL/GenBank/DDBJ databases">
        <authorList>
            <person name="Tagirdzhanova G."/>
        </authorList>
    </citation>
    <scope>NUCLEOTIDE SEQUENCE</scope>
</reference>
<dbReference type="Proteomes" id="UP000664521">
    <property type="component" value="Unassembled WGS sequence"/>
</dbReference>
<evidence type="ECO:0000313" key="3">
    <source>
        <dbReference type="Proteomes" id="UP000664521"/>
    </source>
</evidence>
<feature type="signal peptide" evidence="1">
    <location>
        <begin position="1"/>
        <end position="25"/>
    </location>
</feature>
<dbReference type="OrthoDB" id="5279342at2759"/>